<dbReference type="Proteomes" id="UP001162501">
    <property type="component" value="Chromosome 11"/>
</dbReference>
<reference evidence="1" key="1">
    <citation type="submission" date="2023-05" db="EMBL/GenBank/DDBJ databases">
        <authorList>
            <consortium name="ELIXIR-Norway"/>
        </authorList>
    </citation>
    <scope>NUCLEOTIDE SEQUENCE</scope>
</reference>
<sequence length="91" mass="9352">MPGLPPSPRLAGPGPGLARLCPRGAAASGHLFGFRISVSGTALCPGAPAINLKITRSSPSPAFRSIGTATLNLPSLLQILRDLYLGYISQE</sequence>
<evidence type="ECO:0000313" key="2">
    <source>
        <dbReference type="Proteomes" id="UP001162501"/>
    </source>
</evidence>
<proteinExistence type="predicted"/>
<name>A0AC59Y7L3_RANTA</name>
<gene>
    <name evidence="1" type="ORF">MRATA1EN22A_LOCUS2788</name>
</gene>
<evidence type="ECO:0000313" key="1">
    <source>
        <dbReference type="EMBL" id="CAM9458470.1"/>
    </source>
</evidence>
<organism evidence="1 2">
    <name type="scientific">Rangifer tarandus platyrhynchus</name>
    <name type="common">Svalbard reindeer</name>
    <dbReference type="NCBI Taxonomy" id="3082113"/>
    <lineage>
        <taxon>Eukaryota</taxon>
        <taxon>Metazoa</taxon>
        <taxon>Chordata</taxon>
        <taxon>Craniata</taxon>
        <taxon>Vertebrata</taxon>
        <taxon>Euteleostomi</taxon>
        <taxon>Mammalia</taxon>
        <taxon>Eutheria</taxon>
        <taxon>Laurasiatheria</taxon>
        <taxon>Artiodactyla</taxon>
        <taxon>Ruminantia</taxon>
        <taxon>Pecora</taxon>
        <taxon>Cervidae</taxon>
        <taxon>Odocoileinae</taxon>
        <taxon>Rangifer</taxon>
    </lineage>
</organism>
<dbReference type="EMBL" id="OX596095">
    <property type="protein sequence ID" value="CAM9458470.1"/>
    <property type="molecule type" value="Genomic_DNA"/>
</dbReference>
<accession>A0AC59Y7L3</accession>
<protein>
    <submittedName>
        <fullName evidence="1">Uncharacterized protein</fullName>
    </submittedName>
</protein>
<reference evidence="1" key="2">
    <citation type="submission" date="2025-03" db="EMBL/GenBank/DDBJ databases">
        <authorList>
            <consortium name="ELIXIR-Norway"/>
            <consortium name="Elixir Norway"/>
        </authorList>
    </citation>
    <scope>NUCLEOTIDE SEQUENCE</scope>
</reference>